<evidence type="ECO:0000313" key="3">
    <source>
        <dbReference type="Proteomes" id="UP000184330"/>
    </source>
</evidence>
<dbReference type="OrthoDB" id="2958217at2759"/>
<evidence type="ECO:0000259" key="1">
    <source>
        <dbReference type="Pfam" id="PF06985"/>
    </source>
</evidence>
<name>A0A1L7XNL9_9HELO</name>
<accession>A0A1L7XNL9</accession>
<evidence type="ECO:0000313" key="2">
    <source>
        <dbReference type="EMBL" id="CZR66622.1"/>
    </source>
</evidence>
<dbReference type="InterPro" id="IPR010730">
    <property type="entry name" value="HET"/>
</dbReference>
<keyword evidence="3" id="KW-1185">Reference proteome</keyword>
<dbReference type="AlphaFoldDB" id="A0A1L7XNL9"/>
<dbReference type="PANTHER" id="PTHR33112">
    <property type="entry name" value="DOMAIN PROTEIN, PUTATIVE-RELATED"/>
    <property type="match status" value="1"/>
</dbReference>
<dbReference type="Proteomes" id="UP000184330">
    <property type="component" value="Unassembled WGS sequence"/>
</dbReference>
<sequence>MDTRLSIPGEQRNPSIEAYKLGLQRLEHSITNWLTKQAPSHATEPSNSLCQRCTEVGQRLKDVSDITPSAEARDIALSGGSRDAVGNIHLETLADIFTQGDCALCTLITRQFIRAKRREIYYHARSQGQQLDGLSLGELLGLSYPEENIEDDEECWIEDPFSSVIQISLNTIVNDGRLSLWWPENVVDEINDEPAQLPMIAQDHQAIFKESMPWIPLPLVEHYNERGVSMFRNCFNTCMQNHADCKQKTPASRPSRLIDIHQMRVIHIEPNSTPAYFVLSYVWGKPPFLLLLKSNQSEFAKPGSLSTQAIPQTISEAIEITRFFGGQYLWVDALCIVQDDTNDKMSEIERMHEIYAQADLTIVAATGDGANSSLMDIDPVFGDECVHVIGGKRFTADVREMREVIEFSTWFTRGWTFQELVFSNRLLYFTTERTYFACAVGNWSVDLPFDEKLSVEEYQNTFFDEDPKLGFDFRNKLDPFENYSSMVSKISTRQFTKESDVLDACRGFYTGIILDELGLSVCGLPATCFEFALMWQPDGNLRRRRVCGDETPFPSWSWAGWAGAVDYPLLSGPGKFGVRCEITWAVLEVPESTNEDEECVLEQVFPTTIARAPNSMEGNTSWMDTASHAEITSRQRRYGTRKFKVSNPASENAKKDANTPSSFIGPSILTFKTTSITCSLIETVAPVLSALKNLKHFSIFTSSPFSPTSHIGELKIDTATITTLSSSKDVDLDSVELISLFSMNFSSQAMKDLLWMNSLSKIGIFSKEFVDMVESREDEDRWMKAVMWIVWEQGIARRVAVGWVSEEGFKGAGARKKEIVLG</sequence>
<dbReference type="Pfam" id="PF06985">
    <property type="entry name" value="HET"/>
    <property type="match status" value="1"/>
</dbReference>
<gene>
    <name evidence="2" type="ORF">PAC_16523</name>
</gene>
<dbReference type="PANTHER" id="PTHR33112:SF1">
    <property type="entry name" value="HETEROKARYON INCOMPATIBILITY DOMAIN-CONTAINING PROTEIN"/>
    <property type="match status" value="1"/>
</dbReference>
<feature type="domain" description="Heterokaryon incompatibility" evidence="1">
    <location>
        <begin position="276"/>
        <end position="419"/>
    </location>
</feature>
<reference evidence="2 3" key="1">
    <citation type="submission" date="2016-03" db="EMBL/GenBank/DDBJ databases">
        <authorList>
            <person name="Ploux O."/>
        </authorList>
    </citation>
    <scope>NUCLEOTIDE SEQUENCE [LARGE SCALE GENOMIC DNA]</scope>
    <source>
        <strain evidence="2 3">UAMH 11012</strain>
    </source>
</reference>
<dbReference type="EMBL" id="FJOG01000038">
    <property type="protein sequence ID" value="CZR66622.1"/>
    <property type="molecule type" value="Genomic_DNA"/>
</dbReference>
<proteinExistence type="predicted"/>
<protein>
    <submittedName>
        <fullName evidence="2">Related to tol protein</fullName>
    </submittedName>
</protein>
<organism evidence="2 3">
    <name type="scientific">Phialocephala subalpina</name>
    <dbReference type="NCBI Taxonomy" id="576137"/>
    <lineage>
        <taxon>Eukaryota</taxon>
        <taxon>Fungi</taxon>
        <taxon>Dikarya</taxon>
        <taxon>Ascomycota</taxon>
        <taxon>Pezizomycotina</taxon>
        <taxon>Leotiomycetes</taxon>
        <taxon>Helotiales</taxon>
        <taxon>Mollisiaceae</taxon>
        <taxon>Phialocephala</taxon>
        <taxon>Phialocephala fortinii species complex</taxon>
    </lineage>
</organism>
<dbReference type="STRING" id="576137.A0A1L7XNL9"/>